<evidence type="ECO:0000256" key="11">
    <source>
        <dbReference type="RuleBase" id="RU000437"/>
    </source>
</evidence>
<dbReference type="GO" id="GO:0046168">
    <property type="term" value="P:glycerol-3-phosphate catabolic process"/>
    <property type="evidence" value="ECO:0007669"/>
    <property type="project" value="InterPro"/>
</dbReference>
<comment type="catalytic activity">
    <reaction evidence="12">
        <text>sn-glycerol 3-phosphate + NADP(+) = dihydroxyacetone phosphate + NADPH + H(+)</text>
        <dbReference type="Rhea" id="RHEA:11096"/>
        <dbReference type="ChEBI" id="CHEBI:15378"/>
        <dbReference type="ChEBI" id="CHEBI:57597"/>
        <dbReference type="ChEBI" id="CHEBI:57642"/>
        <dbReference type="ChEBI" id="CHEBI:57783"/>
        <dbReference type="ChEBI" id="CHEBI:58349"/>
        <dbReference type="EC" id="1.1.1.94"/>
    </reaction>
</comment>
<dbReference type="EMBL" id="JAGDYL010000028">
    <property type="protein sequence ID" value="MBO1806302.1"/>
    <property type="molecule type" value="Genomic_DNA"/>
</dbReference>
<evidence type="ECO:0000256" key="9">
    <source>
        <dbReference type="PIRSR" id="PIRSR000114-2"/>
    </source>
</evidence>
<dbReference type="GO" id="GO:0047952">
    <property type="term" value="F:glycerol-3-phosphate dehydrogenase [NAD(P)+] activity"/>
    <property type="evidence" value="ECO:0007669"/>
    <property type="project" value="UniProtKB-EC"/>
</dbReference>
<organism evidence="15 16">
    <name type="scientific">Leucobacter ruminantium</name>
    <dbReference type="NCBI Taxonomy" id="1289170"/>
    <lineage>
        <taxon>Bacteria</taxon>
        <taxon>Bacillati</taxon>
        <taxon>Actinomycetota</taxon>
        <taxon>Actinomycetes</taxon>
        <taxon>Micrococcales</taxon>
        <taxon>Microbacteriaceae</taxon>
        <taxon>Leucobacter</taxon>
    </lineage>
</organism>
<dbReference type="GO" id="GO:0008654">
    <property type="term" value="P:phospholipid biosynthetic process"/>
    <property type="evidence" value="ECO:0007669"/>
    <property type="project" value="UniProtKB-KW"/>
</dbReference>
<evidence type="ECO:0000259" key="14">
    <source>
        <dbReference type="Pfam" id="PF07479"/>
    </source>
</evidence>
<dbReference type="Pfam" id="PF07479">
    <property type="entry name" value="NAD_Gly3P_dh_C"/>
    <property type="match status" value="1"/>
</dbReference>
<keyword evidence="5" id="KW-0443">Lipid metabolism</keyword>
<dbReference type="InterPro" id="IPR011128">
    <property type="entry name" value="G3P_DH_NAD-dep_N"/>
</dbReference>
<evidence type="ECO:0000313" key="15">
    <source>
        <dbReference type="EMBL" id="MBO1806302.1"/>
    </source>
</evidence>
<dbReference type="RefSeq" id="WP_208046763.1">
    <property type="nucleotide sequence ID" value="NZ_JAGDYL010000028.1"/>
</dbReference>
<evidence type="ECO:0000259" key="13">
    <source>
        <dbReference type="Pfam" id="PF01210"/>
    </source>
</evidence>
<dbReference type="InterPro" id="IPR008927">
    <property type="entry name" value="6-PGluconate_DH-like_C_sf"/>
</dbReference>
<dbReference type="InterPro" id="IPR006109">
    <property type="entry name" value="G3P_DH_NAD-dep_C"/>
</dbReference>
<evidence type="ECO:0000313" key="16">
    <source>
        <dbReference type="Proteomes" id="UP000664398"/>
    </source>
</evidence>
<dbReference type="PANTHER" id="PTHR11728:SF1">
    <property type="entry name" value="GLYCEROL-3-PHOSPHATE DEHYDROGENASE [NAD(+)] 2, CHLOROPLASTIC"/>
    <property type="match status" value="1"/>
</dbReference>
<sequence length="340" mass="35259">MGEITILGAGAMGSALATPLSRNGHRVRLWGTHLDDARLDALSSGAPHPGTGVRSPEGVSWFRDTELEAALDGTDAVIIAVSSPGVHDTAARAAARIGDIPIMLASKGFHRRADGTITLMPEAVREALGQPERRIVAIGGPCKADEVAAGRITSTLYASHDREEAVRAAALLATDDYRVEVSDDETGLEICAPLKNVYAIALGYADGLQQRTGQPWHNLKSALFARAVGEMSVLSELTGGRTETAFGLAGVGDLEVTGLSGRNKVFGSRLGTGETVPQARAAMDAAGLTVEGIAACGLGAEFADQAGASPNRVPLLHAIRRVLDDAGSDPHTEFSTALTP</sequence>
<dbReference type="Proteomes" id="UP000664398">
    <property type="component" value="Unassembled WGS sequence"/>
</dbReference>
<protein>
    <recommendedName>
        <fullName evidence="12">Glycerol-3-phosphate dehydrogenase</fullName>
        <ecNumber evidence="12">1.1.1.94</ecNumber>
    </recommendedName>
</protein>
<dbReference type="EC" id="1.1.1.94" evidence="12"/>
<evidence type="ECO:0000256" key="10">
    <source>
        <dbReference type="PIRSR" id="PIRSR000114-3"/>
    </source>
</evidence>
<evidence type="ECO:0000256" key="12">
    <source>
        <dbReference type="RuleBase" id="RU000439"/>
    </source>
</evidence>
<dbReference type="GO" id="GO:0005975">
    <property type="term" value="P:carbohydrate metabolic process"/>
    <property type="evidence" value="ECO:0007669"/>
    <property type="project" value="InterPro"/>
</dbReference>
<keyword evidence="3 11" id="KW-0560">Oxidoreductase</keyword>
<dbReference type="GO" id="GO:0051287">
    <property type="term" value="F:NAD binding"/>
    <property type="evidence" value="ECO:0007669"/>
    <property type="project" value="InterPro"/>
</dbReference>
<feature type="binding site" evidence="9">
    <location>
        <position position="107"/>
    </location>
    <ligand>
        <name>substrate</name>
    </ligand>
</feature>
<evidence type="ECO:0000256" key="6">
    <source>
        <dbReference type="ARBA" id="ARBA00023209"/>
    </source>
</evidence>
<evidence type="ECO:0000256" key="3">
    <source>
        <dbReference type="ARBA" id="ARBA00023002"/>
    </source>
</evidence>
<dbReference type="InterPro" id="IPR036291">
    <property type="entry name" value="NAD(P)-bd_dom_sf"/>
</dbReference>
<comment type="caution">
    <text evidence="15">The sequence shown here is derived from an EMBL/GenBank/DDBJ whole genome shotgun (WGS) entry which is preliminary data.</text>
</comment>
<dbReference type="AlphaFoldDB" id="A0A939RXM7"/>
<dbReference type="PANTHER" id="PTHR11728">
    <property type="entry name" value="GLYCEROL-3-PHOSPHATE DEHYDROGENASE"/>
    <property type="match status" value="1"/>
</dbReference>
<feature type="binding site" evidence="10">
    <location>
        <position position="262"/>
    </location>
    <ligand>
        <name>NAD(+)</name>
        <dbReference type="ChEBI" id="CHEBI:57540"/>
    </ligand>
</feature>
<keyword evidence="7" id="KW-1208">Phospholipid metabolism</keyword>
<keyword evidence="16" id="KW-1185">Reference proteome</keyword>
<evidence type="ECO:0000256" key="8">
    <source>
        <dbReference type="PIRSR" id="PIRSR000114-1"/>
    </source>
</evidence>
<keyword evidence="4 10" id="KW-0520">NAD</keyword>
<feature type="binding site" evidence="9">
    <location>
        <begin position="262"/>
        <end position="263"/>
    </location>
    <ligand>
        <name>substrate</name>
    </ligand>
</feature>
<evidence type="ECO:0000256" key="5">
    <source>
        <dbReference type="ARBA" id="ARBA00023098"/>
    </source>
</evidence>
<feature type="binding site" evidence="10">
    <location>
        <begin position="8"/>
        <end position="13"/>
    </location>
    <ligand>
        <name>NAD(+)</name>
        <dbReference type="ChEBI" id="CHEBI:57540"/>
    </ligand>
</feature>
<feature type="binding site" evidence="10">
    <location>
        <position position="144"/>
    </location>
    <ligand>
        <name>NAD(+)</name>
        <dbReference type="ChEBI" id="CHEBI:57540"/>
    </ligand>
</feature>
<proteinExistence type="inferred from homology"/>
<dbReference type="PIRSF" id="PIRSF000114">
    <property type="entry name" value="Glycerol-3-P_dh"/>
    <property type="match status" value="1"/>
</dbReference>
<dbReference type="InterPro" id="IPR006168">
    <property type="entry name" value="G3P_DH_NAD-dep"/>
</dbReference>
<evidence type="ECO:0000256" key="2">
    <source>
        <dbReference type="ARBA" id="ARBA00022516"/>
    </source>
</evidence>
<evidence type="ECO:0000256" key="7">
    <source>
        <dbReference type="ARBA" id="ARBA00023264"/>
    </source>
</evidence>
<gene>
    <name evidence="15" type="ORF">J4H91_13395</name>
</gene>
<feature type="active site" description="Proton acceptor" evidence="8">
    <location>
        <position position="195"/>
    </location>
</feature>
<feature type="domain" description="Glycerol-3-phosphate dehydrogenase NAD-dependent N-terminal" evidence="13">
    <location>
        <begin position="3"/>
        <end position="164"/>
    </location>
</feature>
<accession>A0A939RXM7</accession>
<feature type="domain" description="Glycerol-3-phosphate dehydrogenase NAD-dependent C-terminal" evidence="14">
    <location>
        <begin position="184"/>
        <end position="325"/>
    </location>
</feature>
<keyword evidence="2" id="KW-0444">Lipid biosynthesis</keyword>
<reference evidence="15" key="1">
    <citation type="submission" date="2021-03" db="EMBL/GenBank/DDBJ databases">
        <title>Leucobacter chromiisoli sp. nov., isolated from chromium-containing soil of chemical plant.</title>
        <authorList>
            <person name="Xu Z."/>
        </authorList>
    </citation>
    <scope>NUCLEOTIDE SEQUENCE</scope>
    <source>
        <strain evidence="15">A2</strain>
    </source>
</reference>
<keyword evidence="6" id="KW-0594">Phospholipid biosynthesis</keyword>
<dbReference type="Gene3D" id="1.10.1040.10">
    <property type="entry name" value="N-(1-d-carboxylethyl)-l-norvaline Dehydrogenase, domain 2"/>
    <property type="match status" value="1"/>
</dbReference>
<evidence type="ECO:0000256" key="1">
    <source>
        <dbReference type="ARBA" id="ARBA00011009"/>
    </source>
</evidence>
<comment type="similarity">
    <text evidence="1 11">Belongs to the NAD-dependent glycerol-3-phosphate dehydrogenase family.</text>
</comment>
<name>A0A939RXM7_9MICO</name>
<dbReference type="SUPFAM" id="SSF48179">
    <property type="entry name" value="6-phosphogluconate dehydrogenase C-terminal domain-like"/>
    <property type="match status" value="1"/>
</dbReference>
<evidence type="ECO:0000256" key="4">
    <source>
        <dbReference type="ARBA" id="ARBA00023027"/>
    </source>
</evidence>
<dbReference type="Gene3D" id="3.40.50.720">
    <property type="entry name" value="NAD(P)-binding Rossmann-like Domain"/>
    <property type="match status" value="1"/>
</dbReference>
<dbReference type="SUPFAM" id="SSF51735">
    <property type="entry name" value="NAD(P)-binding Rossmann-fold domains"/>
    <property type="match status" value="1"/>
</dbReference>
<dbReference type="Pfam" id="PF01210">
    <property type="entry name" value="NAD_Gly3P_dh_N"/>
    <property type="match status" value="1"/>
</dbReference>
<dbReference type="GO" id="GO:0005829">
    <property type="term" value="C:cytosol"/>
    <property type="evidence" value="ECO:0007669"/>
    <property type="project" value="TreeGrafter"/>
</dbReference>
<dbReference type="InterPro" id="IPR013328">
    <property type="entry name" value="6PGD_dom2"/>
</dbReference>
<dbReference type="PRINTS" id="PR00077">
    <property type="entry name" value="GPDHDRGNASE"/>
</dbReference>